<evidence type="ECO:0000313" key="2">
    <source>
        <dbReference type="EMBL" id="RJO74008.1"/>
    </source>
</evidence>
<accession>A0A3A4KJN5</accession>
<dbReference type="OrthoDB" id="4524286at2"/>
<dbReference type="NCBIfam" id="NF041492">
    <property type="entry name" value="MobF"/>
    <property type="match status" value="1"/>
</dbReference>
<comment type="caution">
    <text evidence="2">The sequence shown here is derived from an EMBL/GenBank/DDBJ whole genome shotgun (WGS) entry which is preliminary data.</text>
</comment>
<proteinExistence type="predicted"/>
<dbReference type="RefSeq" id="WP_120042374.1">
    <property type="nucleotide sequence ID" value="NZ_QZFU01000021.1"/>
</dbReference>
<dbReference type="EMBL" id="QZFU01000021">
    <property type="protein sequence ID" value="RJO74008.1"/>
    <property type="molecule type" value="Genomic_DNA"/>
</dbReference>
<keyword evidence="3" id="KW-1185">Reference proteome</keyword>
<evidence type="ECO:0000313" key="3">
    <source>
        <dbReference type="Proteomes" id="UP000266677"/>
    </source>
</evidence>
<evidence type="ECO:0000259" key="1">
    <source>
        <dbReference type="Pfam" id="PF08751"/>
    </source>
</evidence>
<protein>
    <recommendedName>
        <fullName evidence="1">TrwC relaxase domain-containing protein</fullName>
    </recommendedName>
</protein>
<organism evidence="2 3">
    <name type="scientific">Nocardia panacis</name>
    <dbReference type="NCBI Taxonomy" id="2340916"/>
    <lineage>
        <taxon>Bacteria</taxon>
        <taxon>Bacillati</taxon>
        <taxon>Actinomycetota</taxon>
        <taxon>Actinomycetes</taxon>
        <taxon>Mycobacteriales</taxon>
        <taxon>Nocardiaceae</taxon>
        <taxon>Nocardia</taxon>
    </lineage>
</organism>
<dbReference type="Pfam" id="PF08751">
    <property type="entry name" value="TrwC"/>
    <property type="match status" value="1"/>
</dbReference>
<gene>
    <name evidence="2" type="ORF">D5S18_18785</name>
</gene>
<sequence length="392" mass="43359">MTLHRLHAGDGYLYLTEQVATADRQRDRTRDLTDYYTRHGTPAGVWIGNGAAALGLSGTVTEAQMQALFGEGMHPEANLIIAREIASGATAHKAIVGAKLGRSFYEFSTTPSPINDILEQRILTFTSKHRRRPTWDERTVLRTQAARDHLTTEYGRPPDRAEIEAALSEEKAQSRKAVAGFDCVFSPPKSISILWGLGDDQIRSAIWKCHTAAVREVLSWAESQYAVTRRGRNGIQQIDADGLIIAAFDHFDNRSGDMDLHTHAVISNKVQGSDGTWSALDARPLFGGAVALSCRYNATMAGMLRRHIGFRFEERYRGRGKQPVLEVVGVDDEMIGEFSQRRVDIIARTEVLVAQYRAAHGHSPSPATQYKLAQQATLQSRNANHSPAHCAK</sequence>
<dbReference type="InterPro" id="IPR014862">
    <property type="entry name" value="TrwC"/>
</dbReference>
<dbReference type="SUPFAM" id="SSF55464">
    <property type="entry name" value="Origin of replication-binding domain, RBD-like"/>
    <property type="match status" value="1"/>
</dbReference>
<dbReference type="AlphaFoldDB" id="A0A3A4KJN5"/>
<reference evidence="2 3" key="1">
    <citation type="submission" date="2018-09" db="EMBL/GenBank/DDBJ databases">
        <title>YIM PH21274 draft genome.</title>
        <authorList>
            <person name="Miao C."/>
        </authorList>
    </citation>
    <scope>NUCLEOTIDE SEQUENCE [LARGE SCALE GENOMIC DNA]</scope>
    <source>
        <strain evidence="2 3">YIM PH 21724</strain>
    </source>
</reference>
<feature type="domain" description="TrwC relaxase" evidence="1">
    <location>
        <begin position="8"/>
        <end position="386"/>
    </location>
</feature>
<dbReference type="Proteomes" id="UP000266677">
    <property type="component" value="Unassembled WGS sequence"/>
</dbReference>
<name>A0A3A4KJN5_9NOCA</name>